<dbReference type="EMBL" id="AMZH03023587">
    <property type="protein sequence ID" value="RRT36459.1"/>
    <property type="molecule type" value="Genomic_DNA"/>
</dbReference>
<dbReference type="AlphaFoldDB" id="A0A426XAE1"/>
<dbReference type="Proteomes" id="UP000287651">
    <property type="component" value="Unassembled WGS sequence"/>
</dbReference>
<protein>
    <submittedName>
        <fullName evidence="1">Uncharacterized protein</fullName>
    </submittedName>
</protein>
<organism evidence="1 2">
    <name type="scientific">Ensete ventricosum</name>
    <name type="common">Abyssinian banana</name>
    <name type="synonym">Musa ensete</name>
    <dbReference type="NCBI Taxonomy" id="4639"/>
    <lineage>
        <taxon>Eukaryota</taxon>
        <taxon>Viridiplantae</taxon>
        <taxon>Streptophyta</taxon>
        <taxon>Embryophyta</taxon>
        <taxon>Tracheophyta</taxon>
        <taxon>Spermatophyta</taxon>
        <taxon>Magnoliopsida</taxon>
        <taxon>Liliopsida</taxon>
        <taxon>Zingiberales</taxon>
        <taxon>Musaceae</taxon>
        <taxon>Ensete</taxon>
    </lineage>
</organism>
<evidence type="ECO:0000313" key="2">
    <source>
        <dbReference type="Proteomes" id="UP000287651"/>
    </source>
</evidence>
<sequence>MHSSNDIGSSVWVDRLRSEYALNVRRSTLPHYSSLPSEVVRRFRASVPTNLSIRGVKSGSLRLALTFVQGEDNLTVGENGGADAAPNDRASCQYLLAYSAELLAVSRTRIGSSRANTSTKT</sequence>
<accession>A0A426XAE1</accession>
<proteinExistence type="predicted"/>
<name>A0A426XAE1_ENSVE</name>
<gene>
    <name evidence="1" type="ORF">B296_00054825</name>
</gene>
<evidence type="ECO:0000313" key="1">
    <source>
        <dbReference type="EMBL" id="RRT36459.1"/>
    </source>
</evidence>
<comment type="caution">
    <text evidence="1">The sequence shown here is derived from an EMBL/GenBank/DDBJ whole genome shotgun (WGS) entry which is preliminary data.</text>
</comment>
<reference evidence="1 2" key="1">
    <citation type="journal article" date="2014" name="Agronomy (Basel)">
        <title>A Draft Genome Sequence for Ensete ventricosum, the Drought-Tolerant Tree Against Hunger.</title>
        <authorList>
            <person name="Harrison J."/>
            <person name="Moore K.A."/>
            <person name="Paszkiewicz K."/>
            <person name="Jones T."/>
            <person name="Grant M."/>
            <person name="Ambacheew D."/>
            <person name="Muzemil S."/>
            <person name="Studholme D.J."/>
        </authorList>
    </citation>
    <scope>NUCLEOTIDE SEQUENCE [LARGE SCALE GENOMIC DNA]</scope>
</reference>